<name>A0A2S8J2H4_RHOOP</name>
<dbReference type="Proteomes" id="UP000239290">
    <property type="component" value="Unassembled WGS sequence"/>
</dbReference>
<reference evidence="3" key="1">
    <citation type="submission" date="2018-02" db="EMBL/GenBank/DDBJ databases">
        <title>Draft genome sequencing of Rhodococcus opacus KU647198.</title>
        <authorList>
            <person name="Zheng B.-X."/>
        </authorList>
    </citation>
    <scope>NUCLEOTIDE SEQUENCE [LARGE SCALE GENOMIC DNA]</scope>
    <source>
        <strain evidence="3">04-OD7</strain>
    </source>
</reference>
<protein>
    <submittedName>
        <fullName evidence="2">Uncharacterized protein</fullName>
    </submittedName>
</protein>
<evidence type="ECO:0000313" key="2">
    <source>
        <dbReference type="EMBL" id="PQP21165.1"/>
    </source>
</evidence>
<feature type="region of interest" description="Disordered" evidence="1">
    <location>
        <begin position="17"/>
        <end position="48"/>
    </location>
</feature>
<comment type="caution">
    <text evidence="2">The sequence shown here is derived from an EMBL/GenBank/DDBJ whole genome shotgun (WGS) entry which is preliminary data.</text>
</comment>
<sequence length="83" mass="9566">MTCPQCRKRTYFTRKDARAARTHHDKRRGLSIYPCPHQGENGDGFHVGHRPKGLTRGCISRDTLVESQRVSLHQRHLDTGDAW</sequence>
<dbReference type="EMBL" id="PUIO01000037">
    <property type="protein sequence ID" value="PQP21165.1"/>
    <property type="molecule type" value="Genomic_DNA"/>
</dbReference>
<accession>A0A2S8J2H4</accession>
<evidence type="ECO:0000313" key="3">
    <source>
        <dbReference type="Proteomes" id="UP000239290"/>
    </source>
</evidence>
<gene>
    <name evidence="2" type="ORF">C5613_26785</name>
</gene>
<dbReference type="AlphaFoldDB" id="A0A2S8J2H4"/>
<proteinExistence type="predicted"/>
<organism evidence="2 3">
    <name type="scientific">Rhodococcus opacus</name>
    <name type="common">Nocardia opaca</name>
    <dbReference type="NCBI Taxonomy" id="37919"/>
    <lineage>
        <taxon>Bacteria</taxon>
        <taxon>Bacillati</taxon>
        <taxon>Actinomycetota</taxon>
        <taxon>Actinomycetes</taxon>
        <taxon>Mycobacteriales</taxon>
        <taxon>Nocardiaceae</taxon>
        <taxon>Rhodococcus</taxon>
    </lineage>
</organism>
<feature type="compositionally biased region" description="Basic residues" evidence="1">
    <location>
        <begin position="20"/>
        <end position="29"/>
    </location>
</feature>
<evidence type="ECO:0000256" key="1">
    <source>
        <dbReference type="SAM" id="MobiDB-lite"/>
    </source>
</evidence>